<evidence type="ECO:0000313" key="1">
    <source>
        <dbReference type="EMBL" id="RIH81795.1"/>
    </source>
</evidence>
<name>A0A399EBR9_9DEIN</name>
<accession>A0A399EBR9</accession>
<reference evidence="1 2" key="1">
    <citation type="submission" date="2018-08" db="EMBL/GenBank/DDBJ databases">
        <title>Meiothermus roseus NBRC 110900 genome sequencing project.</title>
        <authorList>
            <person name="Da Costa M.S."/>
            <person name="Albuquerque L."/>
            <person name="Raposo P."/>
            <person name="Froufe H.J.C."/>
            <person name="Barroso C.S."/>
            <person name="Egas C."/>
        </authorList>
    </citation>
    <scope>NUCLEOTIDE SEQUENCE [LARGE SCALE GENOMIC DNA]</scope>
    <source>
        <strain evidence="1 2">NBRC 110900</strain>
    </source>
</reference>
<gene>
    <name evidence="1" type="ORF">Mrose_03530</name>
</gene>
<evidence type="ECO:0000313" key="2">
    <source>
        <dbReference type="Proteomes" id="UP000265341"/>
    </source>
</evidence>
<sequence length="276" mass="27982">MAPAHAEVGAARHRGVVRAPGDLPLDLGGIGLGVVHEAAQQDVVLPVLPQEQPCPQAVVLRGAVLVEARADPLPTPPHRILLAQHALPGGDDGGLEAGEIAVLAGPRQAVEQQVGTAAVLRPGEDGDVPCPVDHQVFVFVAAGLPLPGQAAHRGLAARQVGVAAAEVVGGHHHAAGVLEGRFLLGQQECAGQGDGARVGFEVAHRRAVCGAGGDAEAHPREVRAVVVVGVAEVGGGRLNAQHLLLVHQHADAPPRAEARVLEAAVDELEINGGVLG</sequence>
<dbReference type="AlphaFoldDB" id="A0A399EBR9"/>
<keyword evidence="2" id="KW-1185">Reference proteome</keyword>
<comment type="caution">
    <text evidence="1">The sequence shown here is derived from an EMBL/GenBank/DDBJ whole genome shotgun (WGS) entry which is preliminary data.</text>
</comment>
<dbReference type="EMBL" id="QWLA01000134">
    <property type="protein sequence ID" value="RIH81795.1"/>
    <property type="molecule type" value="Genomic_DNA"/>
</dbReference>
<protein>
    <submittedName>
        <fullName evidence="1">Uncharacterized protein</fullName>
    </submittedName>
</protein>
<proteinExistence type="predicted"/>
<organism evidence="1 2">
    <name type="scientific">Calidithermus roseus</name>
    <dbReference type="NCBI Taxonomy" id="1644118"/>
    <lineage>
        <taxon>Bacteria</taxon>
        <taxon>Thermotogati</taxon>
        <taxon>Deinococcota</taxon>
        <taxon>Deinococci</taxon>
        <taxon>Thermales</taxon>
        <taxon>Thermaceae</taxon>
        <taxon>Calidithermus</taxon>
    </lineage>
</organism>
<dbReference type="Proteomes" id="UP000265341">
    <property type="component" value="Unassembled WGS sequence"/>
</dbReference>